<protein>
    <submittedName>
        <fullName evidence="1">Uncharacterized protein</fullName>
    </submittedName>
</protein>
<dbReference type="Proteomes" id="UP001062846">
    <property type="component" value="Chromosome 4"/>
</dbReference>
<proteinExistence type="predicted"/>
<accession>A0ACC0P488</accession>
<dbReference type="EMBL" id="CM046391">
    <property type="protein sequence ID" value="KAI8559557.1"/>
    <property type="molecule type" value="Genomic_DNA"/>
</dbReference>
<name>A0ACC0P488_RHOML</name>
<keyword evidence="2" id="KW-1185">Reference proteome</keyword>
<comment type="caution">
    <text evidence="1">The sequence shown here is derived from an EMBL/GenBank/DDBJ whole genome shotgun (WGS) entry which is preliminary data.</text>
</comment>
<organism evidence="1 2">
    <name type="scientific">Rhododendron molle</name>
    <name type="common">Chinese azalea</name>
    <name type="synonym">Azalea mollis</name>
    <dbReference type="NCBI Taxonomy" id="49168"/>
    <lineage>
        <taxon>Eukaryota</taxon>
        <taxon>Viridiplantae</taxon>
        <taxon>Streptophyta</taxon>
        <taxon>Embryophyta</taxon>
        <taxon>Tracheophyta</taxon>
        <taxon>Spermatophyta</taxon>
        <taxon>Magnoliopsida</taxon>
        <taxon>eudicotyledons</taxon>
        <taxon>Gunneridae</taxon>
        <taxon>Pentapetalae</taxon>
        <taxon>asterids</taxon>
        <taxon>Ericales</taxon>
        <taxon>Ericaceae</taxon>
        <taxon>Ericoideae</taxon>
        <taxon>Rhodoreae</taxon>
        <taxon>Rhododendron</taxon>
    </lineage>
</organism>
<sequence length="51" mass="5843">MFGLLPSQLITLPNQAIAPFMMKSMRFLPSLLLMLFTKVIIFGTHLVFRFA</sequence>
<reference evidence="1" key="1">
    <citation type="submission" date="2022-02" db="EMBL/GenBank/DDBJ databases">
        <title>Plant Genome Project.</title>
        <authorList>
            <person name="Zhang R.-G."/>
        </authorList>
    </citation>
    <scope>NUCLEOTIDE SEQUENCE</scope>
    <source>
        <strain evidence="1">AT1</strain>
    </source>
</reference>
<gene>
    <name evidence="1" type="ORF">RHMOL_Rhmol04G0183600</name>
</gene>
<evidence type="ECO:0000313" key="2">
    <source>
        <dbReference type="Proteomes" id="UP001062846"/>
    </source>
</evidence>
<evidence type="ECO:0000313" key="1">
    <source>
        <dbReference type="EMBL" id="KAI8559557.1"/>
    </source>
</evidence>